<organism evidence="7 8">
    <name type="scientific">Kocuria sediminis</name>
    <dbReference type="NCBI Taxonomy" id="1038857"/>
    <lineage>
        <taxon>Bacteria</taxon>
        <taxon>Bacillati</taxon>
        <taxon>Actinomycetota</taxon>
        <taxon>Actinomycetes</taxon>
        <taxon>Micrococcales</taxon>
        <taxon>Micrococcaceae</taxon>
        <taxon>Kocuria</taxon>
    </lineage>
</organism>
<dbReference type="RefSeq" id="WP_156270365.1">
    <property type="nucleotide sequence ID" value="NZ_WOGU01000014.1"/>
</dbReference>
<feature type="domain" description="FAD-binding PCMH-type" evidence="6">
    <location>
        <begin position="44"/>
        <end position="212"/>
    </location>
</feature>
<sequence>MPPSNSPTFSPADLEELRQRVAGPVLTPRDDGYDRETAAYNLATPVRPDVVVGAQDADDVAAAVAWAAAHHVPLGVQATGHGADLPMQGGLLISTARLQECTVDPESRTAHVGAGVRWRSVLEASVPHGLVGLNGSATDVGVVGYTLGGGLPVLGRTFGFAADHVRSFEVVTPDGRRRAVDAGHEPELFGLLRGGKGNLGVVTAMEFELLPLDGLYGGAIIYPGAHAREVLTAWSRWTADLPETVSTSIALLRLPAMDIVPEPLRDRFVVQLRYACTASEEEAERLLGPMRALPDPVMDTVGPMSYRDVDAIHMDPPVPIPYREAGRLLEDVDGDAVEALLGQAGPDSDCPLALIEVRLMGGALSRAPEGAADLVAGREGRYVIGLVGLTVPPDGDRVPAAIEGVLEALDGHVSERTMVNFLGSVDGDEDSVRAWSDEDRSRLLTAKAAYDPGNLLRFQHAVRA</sequence>
<dbReference type="InterPro" id="IPR016167">
    <property type="entry name" value="FAD-bd_PCMH_sub1"/>
</dbReference>
<dbReference type="Proteomes" id="UP000436989">
    <property type="component" value="Unassembled WGS sequence"/>
</dbReference>
<evidence type="ECO:0000256" key="1">
    <source>
        <dbReference type="ARBA" id="ARBA00001974"/>
    </source>
</evidence>
<keyword evidence="3" id="KW-0285">Flavoprotein</keyword>
<keyword evidence="4" id="KW-0274">FAD</keyword>
<name>A0A6N8GN13_9MICC</name>
<dbReference type="InterPro" id="IPR006093">
    <property type="entry name" value="Oxy_OxRdtase_FAD_BS"/>
</dbReference>
<dbReference type="PANTHER" id="PTHR42973:SF39">
    <property type="entry name" value="FAD-BINDING PCMH-TYPE DOMAIN-CONTAINING PROTEIN"/>
    <property type="match status" value="1"/>
</dbReference>
<dbReference type="InterPro" id="IPR016166">
    <property type="entry name" value="FAD-bd_PCMH"/>
</dbReference>
<evidence type="ECO:0000313" key="7">
    <source>
        <dbReference type="EMBL" id="MUN64481.1"/>
    </source>
</evidence>
<dbReference type="InterPro" id="IPR006094">
    <property type="entry name" value="Oxid_FAD_bind_N"/>
</dbReference>
<dbReference type="Gene3D" id="3.30.465.10">
    <property type="match status" value="1"/>
</dbReference>
<dbReference type="AlphaFoldDB" id="A0A6N8GN13"/>
<dbReference type="Gene3D" id="3.40.462.20">
    <property type="match status" value="1"/>
</dbReference>
<keyword evidence="8" id="KW-1185">Reference proteome</keyword>
<gene>
    <name evidence="7" type="ORF">GMA12_15245</name>
</gene>
<dbReference type="GO" id="GO:0071949">
    <property type="term" value="F:FAD binding"/>
    <property type="evidence" value="ECO:0007669"/>
    <property type="project" value="InterPro"/>
</dbReference>
<dbReference type="GO" id="GO:0016491">
    <property type="term" value="F:oxidoreductase activity"/>
    <property type="evidence" value="ECO:0007669"/>
    <property type="project" value="UniProtKB-KW"/>
</dbReference>
<evidence type="ECO:0000256" key="3">
    <source>
        <dbReference type="ARBA" id="ARBA00022630"/>
    </source>
</evidence>
<dbReference type="InterPro" id="IPR036318">
    <property type="entry name" value="FAD-bd_PCMH-like_sf"/>
</dbReference>
<dbReference type="Pfam" id="PF01565">
    <property type="entry name" value="FAD_binding_4"/>
    <property type="match status" value="1"/>
</dbReference>
<keyword evidence="5" id="KW-0560">Oxidoreductase</keyword>
<comment type="cofactor">
    <cofactor evidence="1">
        <name>FAD</name>
        <dbReference type="ChEBI" id="CHEBI:57692"/>
    </cofactor>
</comment>
<accession>A0A6N8GN13</accession>
<dbReference type="InterPro" id="IPR016169">
    <property type="entry name" value="FAD-bd_PCMH_sub2"/>
</dbReference>
<comment type="similarity">
    <text evidence="2">Belongs to the oxygen-dependent FAD-linked oxidoreductase family.</text>
</comment>
<reference evidence="7 8" key="1">
    <citation type="submission" date="2019-12" db="EMBL/GenBank/DDBJ databases">
        <authorList>
            <person name="Shi Y."/>
        </authorList>
    </citation>
    <scope>NUCLEOTIDE SEQUENCE [LARGE SCALE GENOMIC DNA]</scope>
    <source>
        <strain evidence="7 8">JCM 17929</strain>
    </source>
</reference>
<evidence type="ECO:0000256" key="2">
    <source>
        <dbReference type="ARBA" id="ARBA00005466"/>
    </source>
</evidence>
<evidence type="ECO:0000259" key="6">
    <source>
        <dbReference type="PROSITE" id="PS51387"/>
    </source>
</evidence>
<evidence type="ECO:0000313" key="8">
    <source>
        <dbReference type="Proteomes" id="UP000436989"/>
    </source>
</evidence>
<comment type="caution">
    <text evidence="7">The sequence shown here is derived from an EMBL/GenBank/DDBJ whole genome shotgun (WGS) entry which is preliminary data.</text>
</comment>
<dbReference type="PANTHER" id="PTHR42973">
    <property type="entry name" value="BINDING OXIDOREDUCTASE, PUTATIVE (AFU_ORTHOLOGUE AFUA_1G17690)-RELATED"/>
    <property type="match status" value="1"/>
</dbReference>
<dbReference type="SUPFAM" id="SSF56176">
    <property type="entry name" value="FAD-binding/transporter-associated domain-like"/>
    <property type="match status" value="1"/>
</dbReference>
<dbReference type="EMBL" id="WOGU01000014">
    <property type="protein sequence ID" value="MUN64481.1"/>
    <property type="molecule type" value="Genomic_DNA"/>
</dbReference>
<evidence type="ECO:0000256" key="4">
    <source>
        <dbReference type="ARBA" id="ARBA00022827"/>
    </source>
</evidence>
<proteinExistence type="inferred from homology"/>
<dbReference type="PROSITE" id="PS51387">
    <property type="entry name" value="FAD_PCMH"/>
    <property type="match status" value="1"/>
</dbReference>
<protein>
    <submittedName>
        <fullName evidence="7">FAD-binding protein</fullName>
    </submittedName>
</protein>
<dbReference type="InterPro" id="IPR050416">
    <property type="entry name" value="FAD-linked_Oxidoreductase"/>
</dbReference>
<dbReference type="Gene3D" id="3.30.43.10">
    <property type="entry name" value="Uridine Diphospho-n-acetylenolpyruvylglucosamine Reductase, domain 2"/>
    <property type="match status" value="1"/>
</dbReference>
<dbReference type="PROSITE" id="PS00862">
    <property type="entry name" value="OX2_COVAL_FAD"/>
    <property type="match status" value="1"/>
</dbReference>
<evidence type="ECO:0000256" key="5">
    <source>
        <dbReference type="ARBA" id="ARBA00023002"/>
    </source>
</evidence>